<dbReference type="EMBL" id="FNAI01000019">
    <property type="protein sequence ID" value="SDF53102.1"/>
    <property type="molecule type" value="Genomic_DNA"/>
</dbReference>
<evidence type="ECO:0000256" key="17">
    <source>
        <dbReference type="HAMAP-Rule" id="MF_01965"/>
    </source>
</evidence>
<dbReference type="PROSITE" id="PS01049">
    <property type="entry name" value="YJEF_C_1"/>
    <property type="match status" value="1"/>
</dbReference>
<keyword evidence="23" id="KW-1185">Reference proteome</keyword>
<dbReference type="InterPro" id="IPR029056">
    <property type="entry name" value="Ribokinase-like"/>
</dbReference>
<dbReference type="PROSITE" id="PS51383">
    <property type="entry name" value="YJEF_C_3"/>
    <property type="match status" value="1"/>
</dbReference>
<dbReference type="OrthoDB" id="9806925at2"/>
<feature type="binding site" evidence="18">
    <location>
        <position position="142"/>
    </location>
    <ligand>
        <name>(6S)-NADPHX</name>
        <dbReference type="ChEBI" id="CHEBI:64076"/>
    </ligand>
</feature>
<comment type="function">
    <text evidence="17">Catalyzes the dehydration of the S-form of NAD(P)HX at the expense of ADP, which is converted to AMP. Together with NAD(P)HX epimerase, which catalyzes the epimerization of the S- and R-forms, the enzyme allows the repair of both epimers of NAD(P)HX, a damaged form of NAD(P)H that is a result of enzymatic or heat-dependent hydration.</text>
</comment>
<proteinExistence type="inferred from homology"/>
<dbReference type="GO" id="GO:0046872">
    <property type="term" value="F:metal ion binding"/>
    <property type="evidence" value="ECO:0007669"/>
    <property type="project" value="UniProtKB-UniRule"/>
</dbReference>
<comment type="similarity">
    <text evidence="3 19">In the N-terminal section; belongs to the NnrE/AIBP family.</text>
</comment>
<evidence type="ECO:0000259" key="21">
    <source>
        <dbReference type="PROSITE" id="PS51385"/>
    </source>
</evidence>
<feature type="binding site" evidence="17">
    <location>
        <position position="324"/>
    </location>
    <ligand>
        <name>(6S)-NADPHX</name>
        <dbReference type="ChEBI" id="CHEBI:64076"/>
    </ligand>
</feature>
<feature type="binding site" evidence="17">
    <location>
        <begin position="410"/>
        <end position="414"/>
    </location>
    <ligand>
        <name>AMP</name>
        <dbReference type="ChEBI" id="CHEBI:456215"/>
    </ligand>
</feature>
<feature type="binding site" evidence="18">
    <location>
        <position position="160"/>
    </location>
    <ligand>
        <name>(6S)-NADPHX</name>
        <dbReference type="ChEBI" id="CHEBI:64076"/>
    </ligand>
</feature>
<evidence type="ECO:0000256" key="8">
    <source>
        <dbReference type="ARBA" id="ARBA00022857"/>
    </source>
</evidence>
<dbReference type="PROSITE" id="PS01050">
    <property type="entry name" value="YJEF_C_2"/>
    <property type="match status" value="1"/>
</dbReference>
<evidence type="ECO:0000256" key="1">
    <source>
        <dbReference type="ARBA" id="ARBA00000013"/>
    </source>
</evidence>
<evidence type="ECO:0000259" key="20">
    <source>
        <dbReference type="PROSITE" id="PS51383"/>
    </source>
</evidence>
<evidence type="ECO:0000256" key="9">
    <source>
        <dbReference type="ARBA" id="ARBA00022958"/>
    </source>
</evidence>
<keyword evidence="10 17" id="KW-0520">NAD</keyword>
<evidence type="ECO:0000256" key="14">
    <source>
        <dbReference type="ARBA" id="ARBA00025153"/>
    </source>
</evidence>
<evidence type="ECO:0000256" key="6">
    <source>
        <dbReference type="ARBA" id="ARBA00022741"/>
    </source>
</evidence>
<comment type="function">
    <text evidence="14 19">Bifunctional enzyme that catalyzes the epimerization of the S- and R-forms of NAD(P)HX and the dehydration of the S-form of NAD(P)HX at the expense of ADP, which is converted to AMP. This allows the repair of both epimers of NAD(P)HX, a damaged form of NAD(P)H that is a result of enzymatic or heat-dependent hydration.</text>
</comment>
<evidence type="ECO:0000256" key="18">
    <source>
        <dbReference type="HAMAP-Rule" id="MF_01966"/>
    </source>
</evidence>
<dbReference type="InterPro" id="IPR030677">
    <property type="entry name" value="Nnr"/>
</dbReference>
<feature type="binding site" evidence="18">
    <location>
        <begin position="59"/>
        <end position="63"/>
    </location>
    <ligand>
        <name>(6S)-NADPHX</name>
        <dbReference type="ChEBI" id="CHEBI:64076"/>
    </ligand>
</feature>
<comment type="catalytic activity">
    <reaction evidence="15 17 19">
        <text>(6S)-NADHX + ADP = AMP + phosphate + NADH + H(+)</text>
        <dbReference type="Rhea" id="RHEA:32223"/>
        <dbReference type="ChEBI" id="CHEBI:15378"/>
        <dbReference type="ChEBI" id="CHEBI:43474"/>
        <dbReference type="ChEBI" id="CHEBI:57945"/>
        <dbReference type="ChEBI" id="CHEBI:64074"/>
        <dbReference type="ChEBI" id="CHEBI:456215"/>
        <dbReference type="ChEBI" id="CHEBI:456216"/>
        <dbReference type="EC" id="4.2.1.136"/>
    </reaction>
</comment>
<keyword evidence="8 17" id="KW-0521">NADP</keyword>
<dbReference type="Pfam" id="PF03853">
    <property type="entry name" value="YjeF_N"/>
    <property type="match status" value="1"/>
</dbReference>
<dbReference type="GO" id="GO:0046496">
    <property type="term" value="P:nicotinamide nucleotide metabolic process"/>
    <property type="evidence" value="ECO:0007669"/>
    <property type="project" value="UniProtKB-UniRule"/>
</dbReference>
<dbReference type="GO" id="GO:0052855">
    <property type="term" value="F:ADP-dependent NAD(P)H-hydrate dehydratase activity"/>
    <property type="evidence" value="ECO:0007669"/>
    <property type="project" value="UniProtKB-UniRule"/>
</dbReference>
<dbReference type="InterPro" id="IPR000631">
    <property type="entry name" value="CARKD"/>
</dbReference>
<evidence type="ECO:0000256" key="3">
    <source>
        <dbReference type="ARBA" id="ARBA00006001"/>
    </source>
</evidence>
<evidence type="ECO:0000256" key="19">
    <source>
        <dbReference type="PIRNR" id="PIRNR017184"/>
    </source>
</evidence>
<dbReference type="Gene3D" id="3.40.1190.20">
    <property type="match status" value="1"/>
</dbReference>
<evidence type="ECO:0000313" key="23">
    <source>
        <dbReference type="Proteomes" id="UP000199072"/>
    </source>
</evidence>
<dbReference type="GO" id="GO:0110051">
    <property type="term" value="P:metabolite repair"/>
    <property type="evidence" value="ECO:0007669"/>
    <property type="project" value="TreeGrafter"/>
</dbReference>
<evidence type="ECO:0000256" key="13">
    <source>
        <dbReference type="ARBA" id="ARBA00023268"/>
    </source>
</evidence>
<feature type="domain" description="YjeF N-terminal" evidence="21">
    <location>
        <begin position="10"/>
        <end position="218"/>
    </location>
</feature>
<dbReference type="SUPFAM" id="SSF53613">
    <property type="entry name" value="Ribokinase-like"/>
    <property type="match status" value="1"/>
</dbReference>
<dbReference type="Proteomes" id="UP000199072">
    <property type="component" value="Unassembled WGS sequence"/>
</dbReference>
<evidence type="ECO:0000256" key="7">
    <source>
        <dbReference type="ARBA" id="ARBA00022840"/>
    </source>
</evidence>
<comment type="catalytic activity">
    <reaction evidence="1 18 19">
        <text>(6R)-NADHX = (6S)-NADHX</text>
        <dbReference type="Rhea" id="RHEA:32215"/>
        <dbReference type="ChEBI" id="CHEBI:64074"/>
        <dbReference type="ChEBI" id="CHEBI:64075"/>
        <dbReference type="EC" id="5.1.99.6"/>
    </reaction>
</comment>
<dbReference type="PANTHER" id="PTHR12592">
    <property type="entry name" value="ATP-DEPENDENT (S)-NAD(P)H-HYDRATE DEHYDRATASE FAMILY MEMBER"/>
    <property type="match status" value="1"/>
</dbReference>
<keyword evidence="11 18" id="KW-0413">Isomerase</keyword>
<dbReference type="GO" id="GO:0005524">
    <property type="term" value="F:ATP binding"/>
    <property type="evidence" value="ECO:0007669"/>
    <property type="project" value="UniProtKB-UniRule"/>
</dbReference>
<feature type="binding site" evidence="17">
    <location>
        <position position="375"/>
    </location>
    <ligand>
        <name>(6S)-NADPHX</name>
        <dbReference type="ChEBI" id="CHEBI:64076"/>
    </ligand>
</feature>
<gene>
    <name evidence="18" type="primary">nnrE</name>
    <name evidence="17" type="synonym">nnrD</name>
    <name evidence="22" type="ORF">SAMN05216464_119110</name>
</gene>
<dbReference type="NCBIfam" id="TIGR00196">
    <property type="entry name" value="yjeF_cterm"/>
    <property type="match status" value="1"/>
</dbReference>
<dbReference type="GO" id="GO:0052856">
    <property type="term" value="F:NAD(P)HX epimerase activity"/>
    <property type="evidence" value="ECO:0007669"/>
    <property type="project" value="UniProtKB-UniRule"/>
</dbReference>
<comment type="similarity">
    <text evidence="17">Belongs to the NnrD/CARKD family.</text>
</comment>
<dbReference type="NCBIfam" id="TIGR00197">
    <property type="entry name" value="yjeF_nterm"/>
    <property type="match status" value="1"/>
</dbReference>
<feature type="binding site" evidence="17">
    <location>
        <position position="263"/>
    </location>
    <ligand>
        <name>(6S)-NADPHX</name>
        <dbReference type="ChEBI" id="CHEBI:64076"/>
    </ligand>
</feature>
<keyword evidence="7 17" id="KW-0067">ATP-binding</keyword>
<evidence type="ECO:0000256" key="11">
    <source>
        <dbReference type="ARBA" id="ARBA00023235"/>
    </source>
</evidence>
<comment type="similarity">
    <text evidence="4 19">In the C-terminal section; belongs to the NnrD/CARKD family.</text>
</comment>
<feature type="binding site" evidence="17">
    <location>
        <position position="439"/>
    </location>
    <ligand>
        <name>AMP</name>
        <dbReference type="ChEBI" id="CHEBI:456215"/>
    </ligand>
</feature>
<feature type="binding site" evidence="18">
    <location>
        <position position="163"/>
    </location>
    <ligand>
        <name>K(+)</name>
        <dbReference type="ChEBI" id="CHEBI:29103"/>
    </ligand>
</feature>
<dbReference type="STRING" id="1391627.SAMN05216464_119110"/>
<evidence type="ECO:0000256" key="4">
    <source>
        <dbReference type="ARBA" id="ARBA00009524"/>
    </source>
</evidence>
<evidence type="ECO:0000256" key="2">
    <source>
        <dbReference type="ARBA" id="ARBA00000909"/>
    </source>
</evidence>
<dbReference type="AlphaFoldDB" id="A0A1G7LUC1"/>
<keyword evidence="13" id="KW-0511">Multifunctional enzyme</keyword>
<feature type="binding site" evidence="18">
    <location>
        <position position="60"/>
    </location>
    <ligand>
        <name>K(+)</name>
        <dbReference type="ChEBI" id="CHEBI:29103"/>
    </ligand>
</feature>
<feature type="binding site" evidence="18">
    <location>
        <position position="127"/>
    </location>
    <ligand>
        <name>K(+)</name>
        <dbReference type="ChEBI" id="CHEBI:29103"/>
    </ligand>
</feature>
<dbReference type="InterPro" id="IPR004443">
    <property type="entry name" value="YjeF_N_dom"/>
</dbReference>
<evidence type="ECO:0000256" key="5">
    <source>
        <dbReference type="ARBA" id="ARBA00022723"/>
    </source>
</evidence>
<feature type="domain" description="YjeF C-terminal" evidence="20">
    <location>
        <begin position="228"/>
        <end position="499"/>
    </location>
</feature>
<evidence type="ECO:0000313" key="22">
    <source>
        <dbReference type="EMBL" id="SDF53102.1"/>
    </source>
</evidence>
<keyword evidence="9 18" id="KW-0630">Potassium</keyword>
<dbReference type="EC" id="5.1.99.6" evidence="19"/>
<keyword evidence="6 17" id="KW-0547">Nucleotide-binding</keyword>
<evidence type="ECO:0000256" key="10">
    <source>
        <dbReference type="ARBA" id="ARBA00023027"/>
    </source>
</evidence>
<comment type="similarity">
    <text evidence="18">Belongs to the NnrE/AIBP family.</text>
</comment>
<feature type="binding site" evidence="17">
    <location>
        <position position="440"/>
    </location>
    <ligand>
        <name>(6S)-NADPHX</name>
        <dbReference type="ChEBI" id="CHEBI:64076"/>
    </ligand>
</feature>
<comment type="cofactor">
    <cofactor evidence="17">
        <name>Mg(2+)</name>
        <dbReference type="ChEBI" id="CHEBI:18420"/>
    </cofactor>
</comment>
<dbReference type="CDD" id="cd01171">
    <property type="entry name" value="YXKO-related"/>
    <property type="match status" value="1"/>
</dbReference>
<dbReference type="PANTHER" id="PTHR12592:SF0">
    <property type="entry name" value="ATP-DEPENDENT (S)-NAD(P)H-HYDRATE DEHYDRATASE"/>
    <property type="match status" value="1"/>
</dbReference>
<evidence type="ECO:0000256" key="12">
    <source>
        <dbReference type="ARBA" id="ARBA00023239"/>
    </source>
</evidence>
<dbReference type="EC" id="4.2.1.136" evidence="19"/>
<organism evidence="22 23">
    <name type="scientific">Mucilaginibacter pineti</name>
    <dbReference type="NCBI Taxonomy" id="1391627"/>
    <lineage>
        <taxon>Bacteria</taxon>
        <taxon>Pseudomonadati</taxon>
        <taxon>Bacteroidota</taxon>
        <taxon>Sphingobacteriia</taxon>
        <taxon>Sphingobacteriales</taxon>
        <taxon>Sphingobacteriaceae</taxon>
        <taxon>Mucilaginibacter</taxon>
    </lineage>
</organism>
<dbReference type="PROSITE" id="PS51385">
    <property type="entry name" value="YJEF_N"/>
    <property type="match status" value="1"/>
</dbReference>
<dbReference type="SUPFAM" id="SSF64153">
    <property type="entry name" value="YjeF N-terminal domain-like"/>
    <property type="match status" value="1"/>
</dbReference>
<name>A0A1G7LUC1_9SPHI</name>
<dbReference type="Gene3D" id="3.40.50.10260">
    <property type="entry name" value="YjeF N-terminal domain"/>
    <property type="match status" value="1"/>
</dbReference>
<evidence type="ECO:0000256" key="15">
    <source>
        <dbReference type="ARBA" id="ARBA00048238"/>
    </source>
</evidence>
<sequence>MLPLLISDQIRQADAYTIASEPISSVDLMERASRAFVGWFINHFPDKKQAISFYCGTGNNGGDGLAIARLLNEHQYKNINVKIARFSSKASDDFNANFVRLKQTSVPVAEINKGDKLPDENGAIIIDALLGSGLNKPLAGDYELLVKHINELNKTVVAVDVPTGFFSEGEVLPDTIAIKADLVITFQQPKINFLLPESAPYINCWEAVNIGINEDFVRSLNSPYQFIEEKDIRRMLKPRHRFSNKGTYGHALIIAGQEKTMGAALLCASASAHGGAGLTTACIPQSGLTALNTYLPELMAIVRNENELPEIEWDKFNAIAIGPGLGKDKDAAALLLSFIKNYKKPLVIDADALNLLAADKKVLEKLPEESILTPHMKEFDRLFGEHKSWWNRLQTGIEQAARLKVVIVLKNDYTITIAPNGMVYFNSTGNAAMASGGMGDVLTGVITALLAQNYTPLQACIIGTYIHGKAGDELALPNRLNVVLPGKLAAQLPATMAKLMV</sequence>
<dbReference type="HAMAP" id="MF_01966">
    <property type="entry name" value="NADHX_epimerase"/>
    <property type="match status" value="1"/>
</dbReference>
<comment type="cofactor">
    <cofactor evidence="18 19">
        <name>K(+)</name>
        <dbReference type="ChEBI" id="CHEBI:29103"/>
    </cofactor>
    <text evidence="18 19">Binds 1 potassium ion per subunit.</text>
</comment>
<dbReference type="InterPro" id="IPR036652">
    <property type="entry name" value="YjeF_N_dom_sf"/>
</dbReference>
<keyword evidence="5 18" id="KW-0479">Metal-binding</keyword>
<reference evidence="22 23" key="1">
    <citation type="submission" date="2016-10" db="EMBL/GenBank/DDBJ databases">
        <authorList>
            <person name="de Groot N.N."/>
        </authorList>
    </citation>
    <scope>NUCLEOTIDE SEQUENCE [LARGE SCALE GENOMIC DNA]</scope>
    <source>
        <strain evidence="22 23">47C3B</strain>
    </source>
</reference>
<keyword evidence="12 17" id="KW-0456">Lyase</keyword>
<dbReference type="PIRSF" id="PIRSF017184">
    <property type="entry name" value="Nnr"/>
    <property type="match status" value="1"/>
</dbReference>
<comment type="catalytic activity">
    <reaction evidence="2 18 19">
        <text>(6R)-NADPHX = (6S)-NADPHX</text>
        <dbReference type="Rhea" id="RHEA:32227"/>
        <dbReference type="ChEBI" id="CHEBI:64076"/>
        <dbReference type="ChEBI" id="CHEBI:64077"/>
        <dbReference type="EC" id="5.1.99.6"/>
    </reaction>
</comment>
<dbReference type="InterPro" id="IPR017953">
    <property type="entry name" value="Carbohydrate_kinase_pred_CS"/>
</dbReference>
<comment type="function">
    <text evidence="18">Catalyzes the epimerization of the S- and R-forms of NAD(P)HX, a damaged form of NAD(P)H that is a result of enzymatic or heat-dependent hydration. This is a prerequisite for the S-specific NAD(P)H-hydrate dehydratase to allow the repair of both epimers of NAD(P)HX.</text>
</comment>
<dbReference type="RefSeq" id="WP_091156127.1">
    <property type="nucleotide sequence ID" value="NZ_FNAI01000019.1"/>
</dbReference>
<accession>A0A1G7LUC1</accession>
<dbReference type="Pfam" id="PF01256">
    <property type="entry name" value="Carb_kinase"/>
    <property type="match status" value="1"/>
</dbReference>
<feature type="binding site" evidence="18">
    <location>
        <begin position="131"/>
        <end position="137"/>
    </location>
    <ligand>
        <name>(6S)-NADPHX</name>
        <dbReference type="ChEBI" id="CHEBI:64076"/>
    </ligand>
</feature>
<dbReference type="HAMAP" id="MF_01965">
    <property type="entry name" value="NADHX_dehydratase"/>
    <property type="match status" value="1"/>
</dbReference>
<comment type="catalytic activity">
    <reaction evidence="16 17 19">
        <text>(6S)-NADPHX + ADP = AMP + phosphate + NADPH + H(+)</text>
        <dbReference type="Rhea" id="RHEA:32235"/>
        <dbReference type="ChEBI" id="CHEBI:15378"/>
        <dbReference type="ChEBI" id="CHEBI:43474"/>
        <dbReference type="ChEBI" id="CHEBI:57783"/>
        <dbReference type="ChEBI" id="CHEBI:64076"/>
        <dbReference type="ChEBI" id="CHEBI:456215"/>
        <dbReference type="ChEBI" id="CHEBI:456216"/>
        <dbReference type="EC" id="4.2.1.136"/>
    </reaction>
</comment>
<comment type="subunit">
    <text evidence="17">Homotetramer.</text>
</comment>
<evidence type="ECO:0000256" key="16">
    <source>
        <dbReference type="ARBA" id="ARBA00049209"/>
    </source>
</evidence>
<protein>
    <recommendedName>
        <fullName evidence="19">Bifunctional NAD(P)H-hydrate repair enzyme</fullName>
    </recommendedName>
    <alternativeName>
        <fullName evidence="19">Nicotinamide nucleotide repair protein</fullName>
    </alternativeName>
    <domain>
        <recommendedName>
            <fullName evidence="19">ADP-dependent (S)-NAD(P)H-hydrate dehydratase</fullName>
            <ecNumber evidence="19">4.2.1.136</ecNumber>
        </recommendedName>
        <alternativeName>
            <fullName evidence="19">ADP-dependent NAD(P)HX dehydratase</fullName>
        </alternativeName>
    </domain>
    <domain>
        <recommendedName>
            <fullName evidence="19">NAD(P)H-hydrate epimerase</fullName>
            <ecNumber evidence="19">5.1.99.6</ecNumber>
        </recommendedName>
    </domain>
</protein>